<keyword evidence="3" id="KW-1185">Reference proteome</keyword>
<evidence type="ECO:0000313" key="3">
    <source>
        <dbReference type="Proteomes" id="UP000692954"/>
    </source>
</evidence>
<protein>
    <recommendedName>
        <fullName evidence="1">N-acetyltransferase domain-containing protein</fullName>
    </recommendedName>
</protein>
<dbReference type="AlphaFoldDB" id="A0A8S1LHG3"/>
<dbReference type="OrthoDB" id="291979at2759"/>
<proteinExistence type="predicted"/>
<dbReference type="CDD" id="cd04301">
    <property type="entry name" value="NAT_SF"/>
    <property type="match status" value="1"/>
</dbReference>
<dbReference type="EMBL" id="CAJJDN010000022">
    <property type="protein sequence ID" value="CAD8067100.1"/>
    <property type="molecule type" value="Genomic_DNA"/>
</dbReference>
<gene>
    <name evidence="2" type="ORF">PSON_ATCC_30995.1.T0220275</name>
</gene>
<dbReference type="InterPro" id="IPR000182">
    <property type="entry name" value="GNAT_dom"/>
</dbReference>
<dbReference type="GO" id="GO:0016747">
    <property type="term" value="F:acyltransferase activity, transferring groups other than amino-acyl groups"/>
    <property type="evidence" value="ECO:0007669"/>
    <property type="project" value="InterPro"/>
</dbReference>
<name>A0A8S1LHG3_9CILI</name>
<reference evidence="2" key="1">
    <citation type="submission" date="2021-01" db="EMBL/GenBank/DDBJ databases">
        <authorList>
            <consortium name="Genoscope - CEA"/>
            <person name="William W."/>
        </authorList>
    </citation>
    <scope>NUCLEOTIDE SEQUENCE</scope>
</reference>
<dbReference type="Proteomes" id="UP000692954">
    <property type="component" value="Unassembled WGS sequence"/>
</dbReference>
<sequence>MQGSSVEIAQAQHKNELVHQLLEQAHETEFKQLDSNQVGKAIDYILQNSHLGFIFIYTENHHIFGQILMTKEYNVYSGLTCWFQSVYVKKDHRQKGIFKQMHKEFLKYAAKEKAGTKLYVELENKNAIKVYEKLGMVRTEETIFEDDFVFHPVKIINLGQDSVTRTTNNKKEIEDLIKKGKSVLGNDLTQQLHIEYCLNNNKNSFVITENQTDYLIGLYFLEFSDWRNGIILWFYDFISSTYNNGMISIMLSSMLNSIKQKQIKFNPEVKGIRILVNRSKGQRLEQLLEVVGLKESHYYIYYQKSD</sequence>
<dbReference type="PROSITE" id="PS51186">
    <property type="entry name" value="GNAT"/>
    <property type="match status" value="1"/>
</dbReference>
<evidence type="ECO:0000313" key="2">
    <source>
        <dbReference type="EMBL" id="CAD8067100.1"/>
    </source>
</evidence>
<comment type="caution">
    <text evidence="2">The sequence shown here is derived from an EMBL/GenBank/DDBJ whole genome shotgun (WGS) entry which is preliminary data.</text>
</comment>
<evidence type="ECO:0000259" key="1">
    <source>
        <dbReference type="PROSITE" id="PS51186"/>
    </source>
</evidence>
<accession>A0A8S1LHG3</accession>
<feature type="domain" description="N-acetyltransferase" evidence="1">
    <location>
        <begin position="6"/>
        <end position="159"/>
    </location>
</feature>
<organism evidence="2 3">
    <name type="scientific">Paramecium sonneborni</name>
    <dbReference type="NCBI Taxonomy" id="65129"/>
    <lineage>
        <taxon>Eukaryota</taxon>
        <taxon>Sar</taxon>
        <taxon>Alveolata</taxon>
        <taxon>Ciliophora</taxon>
        <taxon>Intramacronucleata</taxon>
        <taxon>Oligohymenophorea</taxon>
        <taxon>Peniculida</taxon>
        <taxon>Parameciidae</taxon>
        <taxon>Paramecium</taxon>
    </lineage>
</organism>
<dbReference type="Pfam" id="PF00583">
    <property type="entry name" value="Acetyltransf_1"/>
    <property type="match status" value="1"/>
</dbReference>